<evidence type="ECO:0000313" key="1">
    <source>
        <dbReference type="EMBL" id="GBG62884.1"/>
    </source>
</evidence>
<protein>
    <submittedName>
        <fullName evidence="1">Uncharacterized protein</fullName>
    </submittedName>
</protein>
<proteinExistence type="predicted"/>
<dbReference type="Proteomes" id="UP000265515">
    <property type="component" value="Unassembled WGS sequence"/>
</dbReference>
<comment type="caution">
    <text evidence="1">The sequence shown here is derived from an EMBL/GenBank/DDBJ whole genome shotgun (WGS) entry which is preliminary data.</text>
</comment>
<sequence>MKVGFKHWECRPCADICECDRLRADVGDPSCVTFCCEDHEVGVLHEVFNDLDCVLLFLFGNLRAHRFVKLIIESRTLMRHDFVAWVNCGHVCSLSA</sequence>
<dbReference type="Gramene" id="GBG62884">
    <property type="protein sequence ID" value="GBG62884"/>
    <property type="gene ID" value="CBR_g34256"/>
</dbReference>
<dbReference type="AlphaFoldDB" id="A0A388JYJ7"/>
<reference evidence="1 2" key="1">
    <citation type="journal article" date="2018" name="Cell">
        <title>The Chara Genome: Secondary Complexity and Implications for Plant Terrestrialization.</title>
        <authorList>
            <person name="Nishiyama T."/>
            <person name="Sakayama H."/>
            <person name="Vries J.D."/>
            <person name="Buschmann H."/>
            <person name="Saint-Marcoux D."/>
            <person name="Ullrich K.K."/>
            <person name="Haas F.B."/>
            <person name="Vanderstraeten L."/>
            <person name="Becker D."/>
            <person name="Lang D."/>
            <person name="Vosolsobe S."/>
            <person name="Rombauts S."/>
            <person name="Wilhelmsson P.K.I."/>
            <person name="Janitza P."/>
            <person name="Kern R."/>
            <person name="Heyl A."/>
            <person name="Rumpler F."/>
            <person name="Villalobos L.I.A.C."/>
            <person name="Clay J.M."/>
            <person name="Skokan R."/>
            <person name="Toyoda A."/>
            <person name="Suzuki Y."/>
            <person name="Kagoshima H."/>
            <person name="Schijlen E."/>
            <person name="Tajeshwar N."/>
            <person name="Catarino B."/>
            <person name="Hetherington A.J."/>
            <person name="Saltykova A."/>
            <person name="Bonnot C."/>
            <person name="Breuninger H."/>
            <person name="Symeonidi A."/>
            <person name="Radhakrishnan G.V."/>
            <person name="Van Nieuwerburgh F."/>
            <person name="Deforce D."/>
            <person name="Chang C."/>
            <person name="Karol K.G."/>
            <person name="Hedrich R."/>
            <person name="Ulvskov P."/>
            <person name="Glockner G."/>
            <person name="Delwiche C.F."/>
            <person name="Petrasek J."/>
            <person name="Van de Peer Y."/>
            <person name="Friml J."/>
            <person name="Beilby M."/>
            <person name="Dolan L."/>
            <person name="Kohara Y."/>
            <person name="Sugano S."/>
            <person name="Fujiyama A."/>
            <person name="Delaux P.-M."/>
            <person name="Quint M."/>
            <person name="TheiBen G."/>
            <person name="Hagemann M."/>
            <person name="Harholt J."/>
            <person name="Dunand C."/>
            <person name="Zachgo S."/>
            <person name="Langdale J."/>
            <person name="Maumus F."/>
            <person name="Straeten D.V.D."/>
            <person name="Gould S.B."/>
            <person name="Rensing S.A."/>
        </authorList>
    </citation>
    <scope>NUCLEOTIDE SEQUENCE [LARGE SCALE GENOMIC DNA]</scope>
    <source>
        <strain evidence="1 2">S276</strain>
    </source>
</reference>
<accession>A0A388JYJ7</accession>
<dbReference type="EMBL" id="BFEA01000033">
    <property type="protein sequence ID" value="GBG62884.1"/>
    <property type="molecule type" value="Genomic_DNA"/>
</dbReference>
<keyword evidence="2" id="KW-1185">Reference proteome</keyword>
<name>A0A388JYJ7_CHABU</name>
<organism evidence="1 2">
    <name type="scientific">Chara braunii</name>
    <name type="common">Braun's stonewort</name>
    <dbReference type="NCBI Taxonomy" id="69332"/>
    <lineage>
        <taxon>Eukaryota</taxon>
        <taxon>Viridiplantae</taxon>
        <taxon>Streptophyta</taxon>
        <taxon>Charophyceae</taxon>
        <taxon>Charales</taxon>
        <taxon>Characeae</taxon>
        <taxon>Chara</taxon>
    </lineage>
</organism>
<gene>
    <name evidence="1" type="ORF">CBR_g34256</name>
</gene>
<evidence type="ECO:0000313" key="2">
    <source>
        <dbReference type="Proteomes" id="UP000265515"/>
    </source>
</evidence>